<proteinExistence type="predicted"/>
<evidence type="ECO:0000313" key="1">
    <source>
        <dbReference type="EMBL" id="MBC5641873.1"/>
    </source>
</evidence>
<sequence length="257" mass="30793">MNTDELSRLAKMISDLANSNLDQLKGKCQNKDDIQDYYLGILQRQAILLSDLAALLKNRNSKYISTPYILLRSLLDDFLHLVYFHLCKERDSEIIKVNAVAYKQSFVSLKNLTDSNYENFEGEYPFYLKKEEVEELKKTFVSKPENQKYFQHPSRFKFKEFMTFNALVHRITHSRETKIYRDRAYYLWQEFSSFVHYSTYSFKMEMQDTPENMNIIDESFQYCYNSVFLSFQYFVSELDLKFIDNEILNKRYGLILS</sequence>
<gene>
    <name evidence="1" type="ORF">H8S77_03070</name>
</gene>
<accession>A0ABR7DWR8</accession>
<dbReference type="Proteomes" id="UP000644010">
    <property type="component" value="Unassembled WGS sequence"/>
</dbReference>
<name>A0ABR7DWR8_9BACT</name>
<evidence type="ECO:0008006" key="3">
    <source>
        <dbReference type="Google" id="ProtNLM"/>
    </source>
</evidence>
<comment type="caution">
    <text evidence="1">The sequence shown here is derived from an EMBL/GenBank/DDBJ whole genome shotgun (WGS) entry which is preliminary data.</text>
</comment>
<protein>
    <recommendedName>
        <fullName evidence="3">RiboL-PSP-HEPN domain-containing protein</fullName>
    </recommendedName>
</protein>
<dbReference type="EMBL" id="JACOOI010000002">
    <property type="protein sequence ID" value="MBC5641873.1"/>
    <property type="molecule type" value="Genomic_DNA"/>
</dbReference>
<dbReference type="RefSeq" id="WP_186958254.1">
    <property type="nucleotide sequence ID" value="NZ_JACOOI010000002.1"/>
</dbReference>
<reference evidence="1 2" key="1">
    <citation type="submission" date="2020-08" db="EMBL/GenBank/DDBJ databases">
        <title>Genome public.</title>
        <authorList>
            <person name="Liu C."/>
            <person name="Sun Q."/>
        </authorList>
    </citation>
    <scope>NUCLEOTIDE SEQUENCE [LARGE SCALE GENOMIC DNA]</scope>
    <source>
        <strain evidence="1 2">BX2</strain>
    </source>
</reference>
<keyword evidence="2" id="KW-1185">Reference proteome</keyword>
<organism evidence="1 2">
    <name type="scientific">Parabacteroides segnis</name>
    <dbReference type="NCBI Taxonomy" id="2763058"/>
    <lineage>
        <taxon>Bacteria</taxon>
        <taxon>Pseudomonadati</taxon>
        <taxon>Bacteroidota</taxon>
        <taxon>Bacteroidia</taxon>
        <taxon>Bacteroidales</taxon>
        <taxon>Tannerellaceae</taxon>
        <taxon>Parabacteroides</taxon>
    </lineage>
</organism>
<evidence type="ECO:0000313" key="2">
    <source>
        <dbReference type="Proteomes" id="UP000644010"/>
    </source>
</evidence>